<evidence type="ECO:0000313" key="3">
    <source>
        <dbReference type="EMBL" id="OXU30232.1"/>
    </source>
</evidence>
<protein>
    <submittedName>
        <fullName evidence="3">Uncharacterized protein</fullName>
    </submittedName>
</protein>
<dbReference type="InterPro" id="IPR010562">
    <property type="entry name" value="Haemolymph_juvenile_hormone-bd"/>
</dbReference>
<keyword evidence="4" id="KW-1185">Reference proteome</keyword>
<evidence type="ECO:0000256" key="2">
    <source>
        <dbReference type="SAM" id="SignalP"/>
    </source>
</evidence>
<keyword evidence="1" id="KW-0472">Membrane</keyword>
<feature type="signal peptide" evidence="2">
    <location>
        <begin position="1"/>
        <end position="20"/>
    </location>
</feature>
<reference evidence="3 4" key="1">
    <citation type="journal article" date="2017" name="Curr. Biol.">
        <title>The Evolution of Venom by Co-option of Single-Copy Genes.</title>
        <authorList>
            <person name="Martinson E.O."/>
            <person name="Mrinalini"/>
            <person name="Kelkar Y.D."/>
            <person name="Chang C.H."/>
            <person name="Werren J.H."/>
        </authorList>
    </citation>
    <scope>NUCLEOTIDE SEQUENCE [LARGE SCALE GENOMIC DNA]</scope>
    <source>
        <strain evidence="3 4">Alberta</strain>
        <tissue evidence="3">Whole body</tissue>
    </source>
</reference>
<organism evidence="3 4">
    <name type="scientific">Trichomalopsis sarcophagae</name>
    <dbReference type="NCBI Taxonomy" id="543379"/>
    <lineage>
        <taxon>Eukaryota</taxon>
        <taxon>Metazoa</taxon>
        <taxon>Ecdysozoa</taxon>
        <taxon>Arthropoda</taxon>
        <taxon>Hexapoda</taxon>
        <taxon>Insecta</taxon>
        <taxon>Pterygota</taxon>
        <taxon>Neoptera</taxon>
        <taxon>Endopterygota</taxon>
        <taxon>Hymenoptera</taxon>
        <taxon>Apocrita</taxon>
        <taxon>Proctotrupomorpha</taxon>
        <taxon>Chalcidoidea</taxon>
        <taxon>Pteromalidae</taxon>
        <taxon>Pteromalinae</taxon>
        <taxon>Trichomalopsis</taxon>
    </lineage>
</organism>
<dbReference type="PANTHER" id="PTHR11008:SF39">
    <property type="entry name" value="CIRCADIAN CLOCK-CONTROLLED PROTEIN-LIKE PROTEIN"/>
    <property type="match status" value="1"/>
</dbReference>
<proteinExistence type="predicted"/>
<dbReference type="Gene3D" id="3.15.10.30">
    <property type="entry name" value="Haemolymph juvenile hormone binding protein"/>
    <property type="match status" value="1"/>
</dbReference>
<evidence type="ECO:0000256" key="1">
    <source>
        <dbReference type="SAM" id="Phobius"/>
    </source>
</evidence>
<accession>A0A232FHT1</accession>
<keyword evidence="1" id="KW-1133">Transmembrane helix</keyword>
<keyword evidence="2" id="KW-0732">Signal</keyword>
<evidence type="ECO:0000313" key="4">
    <source>
        <dbReference type="Proteomes" id="UP000215335"/>
    </source>
</evidence>
<dbReference type="PANTHER" id="PTHR11008">
    <property type="entry name" value="PROTEIN TAKEOUT-LIKE PROTEIN"/>
    <property type="match status" value="1"/>
</dbReference>
<gene>
    <name evidence="3" type="ORF">TSAR_013149</name>
</gene>
<dbReference type="EMBL" id="NNAY01000182">
    <property type="protein sequence ID" value="OXU30232.1"/>
    <property type="molecule type" value="Genomic_DNA"/>
</dbReference>
<dbReference type="InterPro" id="IPR038606">
    <property type="entry name" value="To_sf"/>
</dbReference>
<name>A0A232FHT1_9HYME</name>
<keyword evidence="1" id="KW-0812">Transmembrane</keyword>
<dbReference type="STRING" id="543379.A0A232FHT1"/>
<comment type="caution">
    <text evidence="3">The sequence shown here is derived from an EMBL/GenBank/DDBJ whole genome shotgun (WGS) entry which is preliminary data.</text>
</comment>
<dbReference type="Proteomes" id="UP000215335">
    <property type="component" value="Unassembled WGS sequence"/>
</dbReference>
<feature type="chain" id="PRO_5012443868" evidence="2">
    <location>
        <begin position="21"/>
        <end position="171"/>
    </location>
</feature>
<dbReference type="GO" id="GO:0005615">
    <property type="term" value="C:extracellular space"/>
    <property type="evidence" value="ECO:0007669"/>
    <property type="project" value="TreeGrafter"/>
</dbReference>
<feature type="transmembrane region" description="Helical" evidence="1">
    <location>
        <begin position="77"/>
        <end position="100"/>
    </location>
</feature>
<dbReference type="AlphaFoldDB" id="A0A232FHT1"/>
<sequence>MFALLARVCLAATITGSALGALREYNHQHQAAALHVYACASSVWVPLPSADAYLYDNQDDLELPPVNIRFLPPLIDYLFQTVAIFYLLFFHLCAAAAPYIKVCKRSDPNINACITNSIEDLREKLATGIPELEAPAIEPLNLDQIRLLRGPTGARLDINVTGLQVNMLFLT</sequence>
<dbReference type="Pfam" id="PF06585">
    <property type="entry name" value="JHBP"/>
    <property type="match status" value="1"/>
</dbReference>